<feature type="transmembrane region" description="Helical" evidence="2">
    <location>
        <begin position="551"/>
        <end position="569"/>
    </location>
</feature>
<dbReference type="PANTHER" id="PTHR35902:SF3">
    <property type="entry name" value="NPCBM-ASSOCIATED, NEW3 DOMAIN OF ALPHA-GALACTOSIDASE"/>
    <property type="match status" value="1"/>
</dbReference>
<feature type="compositionally biased region" description="Low complexity" evidence="1">
    <location>
        <begin position="309"/>
        <end position="320"/>
    </location>
</feature>
<evidence type="ECO:0000256" key="1">
    <source>
        <dbReference type="SAM" id="MobiDB-lite"/>
    </source>
</evidence>
<name>A0A1E5L975_9FIRM</name>
<feature type="compositionally biased region" description="Polar residues" evidence="1">
    <location>
        <begin position="273"/>
        <end position="302"/>
    </location>
</feature>
<protein>
    <recommendedName>
        <fullName evidence="6">CARDB domain-containing protein</fullName>
    </recommendedName>
</protein>
<accession>A0A1E5L975</accession>
<keyword evidence="3" id="KW-0732">Signal</keyword>
<evidence type="ECO:0000313" key="5">
    <source>
        <dbReference type="Proteomes" id="UP000095255"/>
    </source>
</evidence>
<keyword evidence="2" id="KW-0812">Transmembrane</keyword>
<dbReference type="Proteomes" id="UP000095255">
    <property type="component" value="Unassembled WGS sequence"/>
</dbReference>
<evidence type="ECO:0000256" key="2">
    <source>
        <dbReference type="SAM" id="Phobius"/>
    </source>
</evidence>
<evidence type="ECO:0008006" key="6">
    <source>
        <dbReference type="Google" id="ProtNLM"/>
    </source>
</evidence>
<evidence type="ECO:0000256" key="3">
    <source>
        <dbReference type="SAM" id="SignalP"/>
    </source>
</evidence>
<keyword evidence="5" id="KW-1185">Reference proteome</keyword>
<dbReference type="STRING" id="1390249.BHU72_00020"/>
<dbReference type="EMBL" id="MJAT01000001">
    <property type="protein sequence ID" value="OEH86700.1"/>
    <property type="molecule type" value="Genomic_DNA"/>
</dbReference>
<dbReference type="PANTHER" id="PTHR35902">
    <property type="entry name" value="S-LAYER DOMAIN-LIKE PROTEIN-RELATED"/>
    <property type="match status" value="1"/>
</dbReference>
<comment type="caution">
    <text evidence="4">The sequence shown here is derived from an EMBL/GenBank/DDBJ whole genome shotgun (WGS) entry which is preliminary data.</text>
</comment>
<keyword evidence="2" id="KW-0472">Membrane</keyword>
<feature type="chain" id="PRO_5009180863" description="CARDB domain-containing protein" evidence="3">
    <location>
        <begin position="26"/>
        <end position="580"/>
    </location>
</feature>
<feature type="region of interest" description="Disordered" evidence="1">
    <location>
        <begin position="273"/>
        <end position="320"/>
    </location>
</feature>
<evidence type="ECO:0000313" key="4">
    <source>
        <dbReference type="EMBL" id="OEH86700.1"/>
    </source>
</evidence>
<reference evidence="4 5" key="1">
    <citation type="submission" date="2016-09" db="EMBL/GenBank/DDBJ databases">
        <title>Desulfuribacillus arsenicus sp. nov., an obligately anaerobic, dissimilatory arsenic- and antimonate-reducing bacterium isolated from anoxic sediments.</title>
        <authorList>
            <person name="Abin C.A."/>
            <person name="Hollibaugh J.T."/>
        </authorList>
    </citation>
    <scope>NUCLEOTIDE SEQUENCE [LARGE SCALE GENOMIC DNA]</scope>
    <source>
        <strain evidence="4 5">MLFW-2</strain>
    </source>
</reference>
<dbReference type="AlphaFoldDB" id="A0A1E5L975"/>
<sequence>MKRKVSLTLIISLCIAILLPYTALANGGVPPNLQISSNYKMPVFKAGAEARLVIPIRNVGGQDAMNIHVGIDVNTNPDVYPFEIENLVPRIRVSMIHAGSSDDIVLNYKVPASAKAKTYPLTVRFEYQSPTGVAYQSSETIYIKIENDFEQPRVNLHKTVIPNDALFAGETGKVIIDLHNNSKALAKDIEVRLSGFSPTTFYLTGVNRDTSTVAQLPVGHFTDSAVFDVTVGSKLATGVYTLDVLITYKDQFNGVYSNPHKIYIPVINKKDASQSNTQPVTPGKQDGSSGSSNHTPKSSSPTAGIVIVNSNSNANNSSNGSTSKLFLDNYSLDADYVQAGKDFTLSFSLFNTHEKEQIRNLTIQVSSDGDVFSPVNSIGTYYIKSINPQKRAEHKLHLRPSVDTPSKTHNLHLDIQYEDSKGNQYSTKEIIGIPVMQEIRLMVGQIAVPSEAVLGHPFSISTEYYNVGRANIRNLMIRLEGDFNTQDRSYYTDNLVAGMSNSYVATITPTQAGLIQGKIIFEFYDAIDQFHRVEKEFTVHVVEQQSSKTPYLYIGAGVLIIAAGGLFVYRHRTNLHYLIL</sequence>
<dbReference type="OrthoDB" id="1704454at2"/>
<proteinExistence type="predicted"/>
<keyword evidence="2" id="KW-1133">Transmembrane helix</keyword>
<feature type="signal peptide" evidence="3">
    <location>
        <begin position="1"/>
        <end position="25"/>
    </location>
</feature>
<organism evidence="4 5">
    <name type="scientific">Desulfuribacillus stibiiarsenatis</name>
    <dbReference type="NCBI Taxonomy" id="1390249"/>
    <lineage>
        <taxon>Bacteria</taxon>
        <taxon>Bacillati</taxon>
        <taxon>Bacillota</taxon>
        <taxon>Desulfuribacillia</taxon>
        <taxon>Desulfuribacillales</taxon>
        <taxon>Desulfuribacillaceae</taxon>
        <taxon>Desulfuribacillus</taxon>
    </lineage>
</organism>
<gene>
    <name evidence="4" type="ORF">BHU72_00020</name>
</gene>
<dbReference type="RefSeq" id="WP_069700577.1">
    <property type="nucleotide sequence ID" value="NZ_MJAT01000001.1"/>
</dbReference>